<evidence type="ECO:0000313" key="1">
    <source>
        <dbReference type="EMBL" id="CZV66639.1"/>
    </source>
</evidence>
<evidence type="ECO:0008006" key="3">
    <source>
        <dbReference type="Google" id="ProtNLM"/>
    </source>
</evidence>
<accession>A0A157CYP2</accession>
<dbReference type="RefSeq" id="WP_063144603.1">
    <property type="nucleotide sequence ID" value="NZ_FJXR01000017.1"/>
</dbReference>
<dbReference type="AlphaFoldDB" id="A0A157CYP2"/>
<sequence length="90" mass="9552">MKVSVTAVELNLAVVNKEIATFNINGAISGVVHLPSSGPVTVVLDGGYVLGEFHCPVCAVKHISLLSVNLAEAQNACGMSYYDHKRQQLN</sequence>
<gene>
    <name evidence="1" type="ORF">SAMEA2273318_02946</name>
</gene>
<protein>
    <recommendedName>
        <fullName evidence="3">DNA breaking-rejoining protein</fullName>
    </recommendedName>
</protein>
<organism evidence="1 2">
    <name type="scientific">Enterobacter cloacae</name>
    <dbReference type="NCBI Taxonomy" id="550"/>
    <lineage>
        <taxon>Bacteria</taxon>
        <taxon>Pseudomonadati</taxon>
        <taxon>Pseudomonadota</taxon>
        <taxon>Gammaproteobacteria</taxon>
        <taxon>Enterobacterales</taxon>
        <taxon>Enterobacteriaceae</taxon>
        <taxon>Enterobacter</taxon>
        <taxon>Enterobacter cloacae complex</taxon>
    </lineage>
</organism>
<evidence type="ECO:0000313" key="2">
    <source>
        <dbReference type="Proteomes" id="UP000076008"/>
    </source>
</evidence>
<reference evidence="1 2" key="1">
    <citation type="submission" date="2016-03" db="EMBL/GenBank/DDBJ databases">
        <authorList>
            <consortium name="Pathogen Informatics"/>
        </authorList>
    </citation>
    <scope>NUCLEOTIDE SEQUENCE [LARGE SCALE GENOMIC DNA]</scope>
    <source>
        <strain evidence="2">e1252</strain>
    </source>
</reference>
<proteinExistence type="predicted"/>
<dbReference type="EMBL" id="FJXR01000017">
    <property type="protein sequence ID" value="CZV66639.1"/>
    <property type="molecule type" value="Genomic_DNA"/>
</dbReference>
<name>A0A157CYP2_ENTCL</name>
<dbReference type="Proteomes" id="UP000076008">
    <property type="component" value="Unassembled WGS sequence"/>
</dbReference>